<evidence type="ECO:0000313" key="1">
    <source>
        <dbReference type="EMBL" id="MBB5198482.1"/>
    </source>
</evidence>
<reference evidence="1 2" key="1">
    <citation type="submission" date="2020-08" db="EMBL/GenBank/DDBJ databases">
        <title>Genomic Encyclopedia of Type Strains, Phase IV (KMG-IV): sequencing the most valuable type-strain genomes for metagenomic binning, comparative biology and taxonomic classification.</title>
        <authorList>
            <person name="Goeker M."/>
        </authorList>
    </citation>
    <scope>NUCLEOTIDE SEQUENCE [LARGE SCALE GENOMIC DNA]</scope>
    <source>
        <strain evidence="1 2">DSM 23240</strain>
    </source>
</reference>
<accession>A0A840RN10</accession>
<name>A0A840RN10_9BURK</name>
<dbReference type="AlphaFoldDB" id="A0A840RN10"/>
<comment type="caution">
    <text evidence="1">The sequence shown here is derived from an EMBL/GenBank/DDBJ whole genome shotgun (WGS) entry which is preliminary data.</text>
</comment>
<sequence>MTNITHQSFLEYMRYDIRLVVLRLLADMPAYRANSSVLTMALDRFGHATTRDQMKTELHWLAEQGLLTIEDIGAVLVATITERGTDIARGRAQVPGVARPGA</sequence>
<dbReference type="Proteomes" id="UP000571084">
    <property type="component" value="Unassembled WGS sequence"/>
</dbReference>
<evidence type="ECO:0008006" key="3">
    <source>
        <dbReference type="Google" id="ProtNLM"/>
    </source>
</evidence>
<keyword evidence="2" id="KW-1185">Reference proteome</keyword>
<dbReference type="EMBL" id="JACHHQ010000001">
    <property type="protein sequence ID" value="MBB5198482.1"/>
    <property type="molecule type" value="Genomic_DNA"/>
</dbReference>
<dbReference type="RefSeq" id="WP_168052493.1">
    <property type="nucleotide sequence ID" value="NZ_JAAOZT010000002.1"/>
</dbReference>
<protein>
    <recommendedName>
        <fullName evidence="3">ArsR family transcriptional regulator</fullName>
    </recommendedName>
</protein>
<organism evidence="1 2">
    <name type="scientific">Glaciimonas immobilis</name>
    <dbReference type="NCBI Taxonomy" id="728004"/>
    <lineage>
        <taxon>Bacteria</taxon>
        <taxon>Pseudomonadati</taxon>
        <taxon>Pseudomonadota</taxon>
        <taxon>Betaproteobacteria</taxon>
        <taxon>Burkholderiales</taxon>
        <taxon>Oxalobacteraceae</taxon>
        <taxon>Glaciimonas</taxon>
    </lineage>
</organism>
<proteinExistence type="predicted"/>
<gene>
    <name evidence="1" type="ORF">HNR39_000292</name>
</gene>
<evidence type="ECO:0000313" key="2">
    <source>
        <dbReference type="Proteomes" id="UP000571084"/>
    </source>
</evidence>